<organism evidence="1 2">
    <name type="scientific">Araneus ventricosus</name>
    <name type="common">Orbweaver spider</name>
    <name type="synonym">Epeira ventricosa</name>
    <dbReference type="NCBI Taxonomy" id="182803"/>
    <lineage>
        <taxon>Eukaryota</taxon>
        <taxon>Metazoa</taxon>
        <taxon>Ecdysozoa</taxon>
        <taxon>Arthropoda</taxon>
        <taxon>Chelicerata</taxon>
        <taxon>Arachnida</taxon>
        <taxon>Araneae</taxon>
        <taxon>Araneomorphae</taxon>
        <taxon>Entelegynae</taxon>
        <taxon>Araneoidea</taxon>
        <taxon>Araneidae</taxon>
        <taxon>Araneus</taxon>
    </lineage>
</organism>
<comment type="caution">
    <text evidence="1">The sequence shown here is derived from an EMBL/GenBank/DDBJ whole genome shotgun (WGS) entry which is preliminary data.</text>
</comment>
<sequence>MSGQGDLKMMYKDGNKSTSTLGHQQGEWFIHCGMFTERMLMMGIFKNMIHDSSVSSLIYFVCGVYSKKTAENYNVLMEVPDAEIVKLPMIIGNFQQFLTGKPYAK</sequence>
<dbReference type="Proteomes" id="UP000499080">
    <property type="component" value="Unassembled WGS sequence"/>
</dbReference>
<protein>
    <submittedName>
        <fullName evidence="1">Uncharacterized protein</fullName>
    </submittedName>
</protein>
<dbReference type="EMBL" id="BGPR01000284">
    <property type="protein sequence ID" value="GBM10327.1"/>
    <property type="molecule type" value="Genomic_DNA"/>
</dbReference>
<reference evidence="1 2" key="1">
    <citation type="journal article" date="2019" name="Sci. Rep.">
        <title>Orb-weaving spider Araneus ventricosus genome elucidates the spidroin gene catalogue.</title>
        <authorList>
            <person name="Kono N."/>
            <person name="Nakamura H."/>
            <person name="Ohtoshi R."/>
            <person name="Moran D.A.P."/>
            <person name="Shinohara A."/>
            <person name="Yoshida Y."/>
            <person name="Fujiwara M."/>
            <person name="Mori M."/>
            <person name="Tomita M."/>
            <person name="Arakawa K."/>
        </authorList>
    </citation>
    <scope>NUCLEOTIDE SEQUENCE [LARGE SCALE GENOMIC DNA]</scope>
</reference>
<evidence type="ECO:0000313" key="2">
    <source>
        <dbReference type="Proteomes" id="UP000499080"/>
    </source>
</evidence>
<name>A0A4Y2D2J5_ARAVE</name>
<dbReference type="AlphaFoldDB" id="A0A4Y2D2J5"/>
<proteinExistence type="predicted"/>
<accession>A0A4Y2D2J5</accession>
<keyword evidence="2" id="KW-1185">Reference proteome</keyword>
<evidence type="ECO:0000313" key="1">
    <source>
        <dbReference type="EMBL" id="GBM10327.1"/>
    </source>
</evidence>
<gene>
    <name evidence="1" type="ORF">AVEN_131067_1</name>
</gene>